<reference evidence="1" key="1">
    <citation type="journal article" date="2011" name="Genome Biol. Evol.">
        <title>Integration of the genetic map and genome assembly of fugu facilitates insights into distinct features of genome evolution in teleosts and mammals.</title>
        <authorList>
            <person name="Kai W."/>
            <person name="Kikuchi K."/>
            <person name="Tohari S."/>
            <person name="Chew A.K."/>
            <person name="Tay A."/>
            <person name="Fujiwara A."/>
            <person name="Hosoya S."/>
            <person name="Suetake H."/>
            <person name="Naruse K."/>
            <person name="Brenner S."/>
            <person name="Suzuki Y."/>
            <person name="Venkatesh B."/>
        </authorList>
    </citation>
    <scope>NUCLEOTIDE SEQUENCE [LARGE SCALE GENOMIC DNA]</scope>
</reference>
<sequence>MNEQNHISELLRLLSSWRPVSLTRRAGKIASIRCGGINECGYYVLWYQKKESGTFERLLDIDKRDKSNFAPNLLITIKRQKRNIDTQEDYL</sequence>
<keyword evidence="2" id="KW-1185">Reference proteome</keyword>
<evidence type="ECO:0000313" key="1">
    <source>
        <dbReference type="Ensembl" id="ENSTRUP00000086035.1"/>
    </source>
</evidence>
<dbReference type="Ensembl" id="ENSTRUT00000061841.1">
    <property type="protein sequence ID" value="ENSTRUP00000086035.1"/>
    <property type="gene ID" value="ENSTRUG00000031547.1"/>
</dbReference>
<accession>A0A674PK05</accession>
<dbReference type="SUPFAM" id="SSF48726">
    <property type="entry name" value="Immunoglobulin"/>
    <property type="match status" value="1"/>
</dbReference>
<evidence type="ECO:0000313" key="2">
    <source>
        <dbReference type="Proteomes" id="UP000005226"/>
    </source>
</evidence>
<protein>
    <recommendedName>
        <fullName evidence="3">Immunoglobulin V-set domain-containing protein</fullName>
    </recommendedName>
</protein>
<dbReference type="InterPro" id="IPR013783">
    <property type="entry name" value="Ig-like_fold"/>
</dbReference>
<reference evidence="1" key="3">
    <citation type="submission" date="2025-09" db="UniProtKB">
        <authorList>
            <consortium name="Ensembl"/>
        </authorList>
    </citation>
    <scope>IDENTIFICATION</scope>
</reference>
<name>A0A674PK05_TAKRU</name>
<proteinExistence type="predicted"/>
<dbReference type="Proteomes" id="UP000005226">
    <property type="component" value="Unplaced"/>
</dbReference>
<dbReference type="GeneTree" id="ENSGT00990000214062"/>
<evidence type="ECO:0008006" key="3">
    <source>
        <dbReference type="Google" id="ProtNLM"/>
    </source>
</evidence>
<dbReference type="Gene3D" id="2.60.40.10">
    <property type="entry name" value="Immunoglobulins"/>
    <property type="match status" value="1"/>
</dbReference>
<reference evidence="1" key="2">
    <citation type="submission" date="2025-08" db="UniProtKB">
        <authorList>
            <consortium name="Ensembl"/>
        </authorList>
    </citation>
    <scope>IDENTIFICATION</scope>
</reference>
<dbReference type="AlphaFoldDB" id="A0A674PK05"/>
<dbReference type="InterPro" id="IPR036179">
    <property type="entry name" value="Ig-like_dom_sf"/>
</dbReference>
<dbReference type="InParanoid" id="A0A674PK05"/>
<organism evidence="1 2">
    <name type="scientific">Takifugu rubripes</name>
    <name type="common">Japanese pufferfish</name>
    <name type="synonym">Fugu rubripes</name>
    <dbReference type="NCBI Taxonomy" id="31033"/>
    <lineage>
        <taxon>Eukaryota</taxon>
        <taxon>Metazoa</taxon>
        <taxon>Chordata</taxon>
        <taxon>Craniata</taxon>
        <taxon>Vertebrata</taxon>
        <taxon>Euteleostomi</taxon>
        <taxon>Actinopterygii</taxon>
        <taxon>Neopterygii</taxon>
        <taxon>Teleostei</taxon>
        <taxon>Neoteleostei</taxon>
        <taxon>Acanthomorphata</taxon>
        <taxon>Eupercaria</taxon>
        <taxon>Tetraodontiformes</taxon>
        <taxon>Tetradontoidea</taxon>
        <taxon>Tetraodontidae</taxon>
        <taxon>Takifugu</taxon>
    </lineage>
</organism>